<name>A0A820SE86_9BILA</name>
<organism evidence="1 2">
    <name type="scientific">Adineta steineri</name>
    <dbReference type="NCBI Taxonomy" id="433720"/>
    <lineage>
        <taxon>Eukaryota</taxon>
        <taxon>Metazoa</taxon>
        <taxon>Spiralia</taxon>
        <taxon>Gnathifera</taxon>
        <taxon>Rotifera</taxon>
        <taxon>Eurotatoria</taxon>
        <taxon>Bdelloidea</taxon>
        <taxon>Adinetida</taxon>
        <taxon>Adinetidae</taxon>
        <taxon>Adineta</taxon>
    </lineage>
</organism>
<evidence type="ECO:0000313" key="2">
    <source>
        <dbReference type="Proteomes" id="UP000663868"/>
    </source>
</evidence>
<reference evidence="1" key="1">
    <citation type="submission" date="2021-02" db="EMBL/GenBank/DDBJ databases">
        <authorList>
            <person name="Nowell W R."/>
        </authorList>
    </citation>
    <scope>NUCLEOTIDE SEQUENCE</scope>
</reference>
<sequence>AIILGVVLGSRKTNHKTFPIAGLTTTRRSPTFNASARMAMAWESNNWNVRNELNTNSQFSNWTSNNVILDAIQGLYMRLTRDSTGNWWCSEVETQQVYSFGS</sequence>
<dbReference type="AlphaFoldDB" id="A0A820SE86"/>
<accession>A0A820SE86</accession>
<protein>
    <submittedName>
        <fullName evidence="1">Uncharacterized protein</fullName>
    </submittedName>
</protein>
<gene>
    <name evidence="1" type="ORF">KXQ929_LOCUS53807</name>
</gene>
<feature type="non-terminal residue" evidence="1">
    <location>
        <position position="102"/>
    </location>
</feature>
<proteinExistence type="predicted"/>
<comment type="caution">
    <text evidence="1">The sequence shown here is derived from an EMBL/GenBank/DDBJ whole genome shotgun (WGS) entry which is preliminary data.</text>
</comment>
<feature type="non-terminal residue" evidence="1">
    <location>
        <position position="1"/>
    </location>
</feature>
<dbReference type="EMBL" id="CAJOBB010031128">
    <property type="protein sequence ID" value="CAF4448431.1"/>
    <property type="molecule type" value="Genomic_DNA"/>
</dbReference>
<dbReference type="Proteomes" id="UP000663868">
    <property type="component" value="Unassembled WGS sequence"/>
</dbReference>
<evidence type="ECO:0000313" key="1">
    <source>
        <dbReference type="EMBL" id="CAF4448431.1"/>
    </source>
</evidence>